<feature type="region of interest" description="Disordered" evidence="1">
    <location>
        <begin position="1"/>
        <end position="24"/>
    </location>
</feature>
<dbReference type="InterPro" id="IPR050587">
    <property type="entry name" value="GNT1/Glycosyltrans_8"/>
</dbReference>
<comment type="caution">
    <text evidence="2">The sequence shown here is derived from an EMBL/GenBank/DDBJ whole genome shotgun (WGS) entry which is preliminary data.</text>
</comment>
<dbReference type="AlphaFoldDB" id="A0AAD5TT40"/>
<dbReference type="InterPro" id="IPR029044">
    <property type="entry name" value="Nucleotide-diphossugar_trans"/>
</dbReference>
<organism evidence="2 3">
    <name type="scientific">Geranomyces variabilis</name>
    <dbReference type="NCBI Taxonomy" id="109894"/>
    <lineage>
        <taxon>Eukaryota</taxon>
        <taxon>Fungi</taxon>
        <taxon>Fungi incertae sedis</taxon>
        <taxon>Chytridiomycota</taxon>
        <taxon>Chytridiomycota incertae sedis</taxon>
        <taxon>Chytridiomycetes</taxon>
        <taxon>Spizellomycetales</taxon>
        <taxon>Powellomycetaceae</taxon>
        <taxon>Geranomyces</taxon>
    </lineage>
</organism>
<proteinExistence type="predicted"/>
<reference evidence="2" key="1">
    <citation type="submission" date="2020-05" db="EMBL/GenBank/DDBJ databases">
        <title>Phylogenomic resolution of chytrid fungi.</title>
        <authorList>
            <person name="Stajich J.E."/>
            <person name="Amses K."/>
            <person name="Simmons R."/>
            <person name="Seto K."/>
            <person name="Myers J."/>
            <person name="Bonds A."/>
            <person name="Quandt C.A."/>
            <person name="Barry K."/>
            <person name="Liu P."/>
            <person name="Grigoriev I."/>
            <person name="Longcore J.E."/>
            <person name="James T.Y."/>
        </authorList>
    </citation>
    <scope>NUCLEOTIDE SEQUENCE</scope>
    <source>
        <strain evidence="2">JEL0379</strain>
    </source>
</reference>
<accession>A0AAD5TT40</accession>
<dbReference type="Proteomes" id="UP001212152">
    <property type="component" value="Unassembled WGS sequence"/>
</dbReference>
<gene>
    <name evidence="2" type="ORF">HDU87_000742</name>
</gene>
<evidence type="ECO:0000313" key="3">
    <source>
        <dbReference type="Proteomes" id="UP001212152"/>
    </source>
</evidence>
<dbReference type="SUPFAM" id="SSF53448">
    <property type="entry name" value="Nucleotide-diphospho-sugar transferases"/>
    <property type="match status" value="1"/>
</dbReference>
<feature type="compositionally biased region" description="Polar residues" evidence="1">
    <location>
        <begin position="1"/>
        <end position="12"/>
    </location>
</feature>
<evidence type="ECO:0000313" key="2">
    <source>
        <dbReference type="EMBL" id="KAJ3181724.1"/>
    </source>
</evidence>
<name>A0AAD5TT40_9FUNG</name>
<dbReference type="EMBL" id="JADGJQ010000011">
    <property type="protein sequence ID" value="KAJ3181724.1"/>
    <property type="molecule type" value="Genomic_DNA"/>
</dbReference>
<evidence type="ECO:0008006" key="4">
    <source>
        <dbReference type="Google" id="ProtNLM"/>
    </source>
</evidence>
<dbReference type="PANTHER" id="PTHR11183">
    <property type="entry name" value="GLYCOGENIN SUBFAMILY MEMBER"/>
    <property type="match status" value="1"/>
</dbReference>
<protein>
    <recommendedName>
        <fullName evidence="4">Nucleotide-diphospho-sugar transferase</fullName>
    </recommendedName>
</protein>
<keyword evidence="3" id="KW-1185">Reference proteome</keyword>
<dbReference type="Gene3D" id="3.90.550.10">
    <property type="entry name" value="Spore Coat Polysaccharide Biosynthesis Protein SpsA, Chain A"/>
    <property type="match status" value="1"/>
</dbReference>
<evidence type="ECO:0000256" key="1">
    <source>
        <dbReference type="SAM" id="MobiDB-lite"/>
    </source>
</evidence>
<sequence>MSLRSTSLTGATTKPPPSPANKVEVASTVPAGPKRNLAYVFYVTSDTYACACMVLVASIKKAGKRADIGLVALVTASVSKKRLDQLAGVGIRTMEVASMTTHTTDPTWRESLTRLAAFKLVEFDRIVVLDADGTVLKSLDFLFDLPSFPIYAPRAYWLDQPFLASTVYVIEPSQALYDAQVEVIEKASKEGETLFDMDVANRAFKDVASFLPGTIALLNGDFNQSPLAKSAANPFLTYAKLWENPYYVHFSESPLGGYGKPWSGNNRERRIVSKPHAHPLYRSLFETYWTRQDEFCK</sequence>